<feature type="domain" description="ABC transporter" evidence="5">
    <location>
        <begin position="2"/>
        <end position="218"/>
    </location>
</feature>
<dbReference type="PATRIC" id="fig|54915.3.peg.6145"/>
<name>A0A0K9YWR8_9BACL</name>
<reference evidence="7" key="2">
    <citation type="submission" date="2015-07" db="EMBL/GenBank/DDBJ databases">
        <title>MeaNS - Measles Nucleotide Surveillance Program.</title>
        <authorList>
            <person name="Tran T."/>
            <person name="Druce J."/>
        </authorList>
    </citation>
    <scope>NUCLEOTIDE SEQUENCE</scope>
    <source>
        <strain evidence="7">DSM 9887</strain>
    </source>
</reference>
<dbReference type="PROSITE" id="PS50893">
    <property type="entry name" value="ABC_TRANSPORTER_2"/>
    <property type="match status" value="1"/>
</dbReference>
<protein>
    <submittedName>
        <fullName evidence="6 7">ABC transporter ATP-binding protein</fullName>
    </submittedName>
</protein>
<evidence type="ECO:0000256" key="2">
    <source>
        <dbReference type="ARBA" id="ARBA00022741"/>
    </source>
</evidence>
<evidence type="ECO:0000256" key="4">
    <source>
        <dbReference type="SAM" id="Coils"/>
    </source>
</evidence>
<reference evidence="6 9" key="3">
    <citation type="submission" date="2019-06" db="EMBL/GenBank/DDBJ databases">
        <title>Whole genome shotgun sequence of Brevibacillus reuszeri NBRC 15719.</title>
        <authorList>
            <person name="Hosoyama A."/>
            <person name="Uohara A."/>
            <person name="Ohji S."/>
            <person name="Ichikawa N."/>
        </authorList>
    </citation>
    <scope>NUCLEOTIDE SEQUENCE [LARGE SCALE GENOMIC DNA]</scope>
    <source>
        <strain evidence="6 9">NBRC 15719</strain>
    </source>
</reference>
<evidence type="ECO:0000256" key="1">
    <source>
        <dbReference type="ARBA" id="ARBA00022737"/>
    </source>
</evidence>
<dbReference type="AlphaFoldDB" id="A0A0K9YWR8"/>
<evidence type="ECO:0000256" key="3">
    <source>
        <dbReference type="ARBA" id="ARBA00022840"/>
    </source>
</evidence>
<proteinExistence type="predicted"/>
<evidence type="ECO:0000313" key="9">
    <source>
        <dbReference type="Proteomes" id="UP000319578"/>
    </source>
</evidence>
<keyword evidence="2" id="KW-0547">Nucleotide-binding</keyword>
<sequence>MIEIKNVTIYSTKDDRTIIKDFHVTIQPGDKLAIIGEEGNGKSTLLTFIYNEQLLANYCTWEGKINRNDYSFGFLSQELTDAEKQMTITDLFRENNWNKHLLQAMDDFGILSLVSEKQVGFLSGGERFKYRFLQLLASDPDVLLLDEPTNDLDLQTMEWLEQFINQTTIPVLYVSHDETFIANTANGIIHLEQTQRKQVPRYTISREPYEEYLSTRMNQLNKQEQIAKKQASDHKKQMTKWNDVWQKAEHQHQNVARADPRLQKKIKSLKSQKKRIEKEAEAFQEVPSVEEASDFQFASTIHVHNSKKILDFSLDVLQIADKVLAKHIHLSITGPERVAIIGENGVGKTTLLKMVKDELLQHSSLKIGYMPQNYEDLLDVSKTPIEFLETIGNKEAITRAFTHLGSMRFTSDEMHHPMVNLSGGQKAKLLLLKMILDQCEVLILDEPTRNFSPLTTPVLCRALTAFEGVIISISHDRRYLHEVATVIYELTPVGLTKGR</sequence>
<organism evidence="7 8">
    <name type="scientific">Brevibacillus reuszeri</name>
    <dbReference type="NCBI Taxonomy" id="54915"/>
    <lineage>
        <taxon>Bacteria</taxon>
        <taxon>Bacillati</taxon>
        <taxon>Bacillota</taxon>
        <taxon>Bacilli</taxon>
        <taxon>Bacillales</taxon>
        <taxon>Paenibacillaceae</taxon>
        <taxon>Brevibacillus</taxon>
    </lineage>
</organism>
<dbReference type="EMBL" id="BJON01000008">
    <property type="protein sequence ID" value="GED68539.1"/>
    <property type="molecule type" value="Genomic_DNA"/>
</dbReference>
<evidence type="ECO:0000259" key="5">
    <source>
        <dbReference type="PROSITE" id="PS50893"/>
    </source>
</evidence>
<accession>A0A0K9YWR8</accession>
<dbReference type="Proteomes" id="UP000036834">
    <property type="component" value="Unassembled WGS sequence"/>
</dbReference>
<dbReference type="PANTHER" id="PTHR19211">
    <property type="entry name" value="ATP-BINDING TRANSPORT PROTEIN-RELATED"/>
    <property type="match status" value="1"/>
</dbReference>
<dbReference type="InterPro" id="IPR050611">
    <property type="entry name" value="ABCF"/>
</dbReference>
<feature type="coiled-coil region" evidence="4">
    <location>
        <begin position="217"/>
        <end position="286"/>
    </location>
</feature>
<dbReference type="EMBL" id="LGIQ01000005">
    <property type="protein sequence ID" value="KNB73121.1"/>
    <property type="molecule type" value="Genomic_DNA"/>
</dbReference>
<gene>
    <name evidence="7" type="ORF">ADS79_03860</name>
    <name evidence="6" type="ORF">BRE01_22410</name>
</gene>
<dbReference type="Proteomes" id="UP000319578">
    <property type="component" value="Unassembled WGS sequence"/>
</dbReference>
<dbReference type="RefSeq" id="WP_049737111.1">
    <property type="nucleotide sequence ID" value="NZ_BJON01000008.1"/>
</dbReference>
<keyword evidence="1" id="KW-0677">Repeat</keyword>
<evidence type="ECO:0000313" key="7">
    <source>
        <dbReference type="EMBL" id="KNB73121.1"/>
    </source>
</evidence>
<dbReference type="STRING" id="54915.ADS79_03860"/>
<dbReference type="CDD" id="cd03221">
    <property type="entry name" value="ABCF_EF-3"/>
    <property type="match status" value="1"/>
</dbReference>
<keyword evidence="3 7" id="KW-0067">ATP-binding</keyword>
<evidence type="ECO:0000313" key="6">
    <source>
        <dbReference type="EMBL" id="GED68539.1"/>
    </source>
</evidence>
<evidence type="ECO:0000313" key="8">
    <source>
        <dbReference type="Proteomes" id="UP000036834"/>
    </source>
</evidence>
<dbReference type="PANTHER" id="PTHR19211:SF14">
    <property type="entry name" value="ATP-BINDING CASSETTE SUB-FAMILY F MEMBER 1"/>
    <property type="match status" value="1"/>
</dbReference>
<dbReference type="Pfam" id="PF00005">
    <property type="entry name" value="ABC_tran"/>
    <property type="match status" value="2"/>
</dbReference>
<dbReference type="SUPFAM" id="SSF52540">
    <property type="entry name" value="P-loop containing nucleoside triphosphate hydrolases"/>
    <property type="match status" value="2"/>
</dbReference>
<dbReference type="InterPro" id="IPR003593">
    <property type="entry name" value="AAA+_ATPase"/>
</dbReference>
<dbReference type="GO" id="GO:0005524">
    <property type="term" value="F:ATP binding"/>
    <property type="evidence" value="ECO:0007669"/>
    <property type="project" value="UniProtKB-KW"/>
</dbReference>
<keyword evidence="9" id="KW-1185">Reference proteome</keyword>
<dbReference type="GO" id="GO:0016887">
    <property type="term" value="F:ATP hydrolysis activity"/>
    <property type="evidence" value="ECO:0007669"/>
    <property type="project" value="InterPro"/>
</dbReference>
<dbReference type="InterPro" id="IPR027417">
    <property type="entry name" value="P-loop_NTPase"/>
</dbReference>
<dbReference type="PROSITE" id="PS00211">
    <property type="entry name" value="ABC_TRANSPORTER_1"/>
    <property type="match status" value="1"/>
</dbReference>
<dbReference type="InterPro" id="IPR003439">
    <property type="entry name" value="ABC_transporter-like_ATP-bd"/>
</dbReference>
<dbReference type="InterPro" id="IPR017871">
    <property type="entry name" value="ABC_transporter-like_CS"/>
</dbReference>
<dbReference type="SMART" id="SM00382">
    <property type="entry name" value="AAA"/>
    <property type="match status" value="2"/>
</dbReference>
<reference evidence="8" key="1">
    <citation type="submission" date="2015-07" db="EMBL/GenBank/DDBJ databases">
        <title>Genome sequencing project for genomic taxonomy and phylogenomics of Bacillus-like bacteria.</title>
        <authorList>
            <person name="Liu B."/>
            <person name="Wang J."/>
            <person name="Zhu Y."/>
            <person name="Liu G."/>
            <person name="Chen Q."/>
            <person name="Chen Z."/>
            <person name="Lan J."/>
            <person name="Che J."/>
            <person name="Ge C."/>
            <person name="Shi H."/>
            <person name="Pan Z."/>
            <person name="Liu X."/>
        </authorList>
    </citation>
    <scope>NUCLEOTIDE SEQUENCE [LARGE SCALE GENOMIC DNA]</scope>
    <source>
        <strain evidence="8">DSM 9887</strain>
    </source>
</reference>
<dbReference type="Gene3D" id="3.40.50.300">
    <property type="entry name" value="P-loop containing nucleotide triphosphate hydrolases"/>
    <property type="match status" value="2"/>
</dbReference>
<comment type="caution">
    <text evidence="7">The sequence shown here is derived from an EMBL/GenBank/DDBJ whole genome shotgun (WGS) entry which is preliminary data.</text>
</comment>
<keyword evidence="4" id="KW-0175">Coiled coil</keyword>
<dbReference type="OrthoDB" id="9760950at2"/>